<dbReference type="EMBL" id="JAUEDK010000003">
    <property type="protein sequence ID" value="MDN0073737.1"/>
    <property type="molecule type" value="Genomic_DNA"/>
</dbReference>
<dbReference type="SUPFAM" id="SSF53901">
    <property type="entry name" value="Thiolase-like"/>
    <property type="match status" value="1"/>
</dbReference>
<dbReference type="InterPro" id="IPR016039">
    <property type="entry name" value="Thiolase-like"/>
</dbReference>
<dbReference type="Gene3D" id="3.40.47.10">
    <property type="match status" value="1"/>
</dbReference>
<gene>
    <name evidence="2" type="ORF">QU481_02360</name>
</gene>
<evidence type="ECO:0000313" key="2">
    <source>
        <dbReference type="EMBL" id="MDN0073737.1"/>
    </source>
</evidence>
<organism evidence="2 3">
    <name type="scientific">Crenobacter oryzisoli</name>
    <dbReference type="NCBI Taxonomy" id="3056844"/>
    <lineage>
        <taxon>Bacteria</taxon>
        <taxon>Pseudomonadati</taxon>
        <taxon>Pseudomonadota</taxon>
        <taxon>Betaproteobacteria</taxon>
        <taxon>Neisseriales</taxon>
        <taxon>Neisseriaceae</taxon>
        <taxon>Crenobacter</taxon>
    </lineage>
</organism>
<evidence type="ECO:0000313" key="3">
    <source>
        <dbReference type="Proteomes" id="UP001168540"/>
    </source>
</evidence>
<name>A0ABT7XIX0_9NEIS</name>
<dbReference type="Pfam" id="PF13723">
    <property type="entry name" value="Ketoacyl-synt_2"/>
    <property type="match status" value="1"/>
</dbReference>
<accession>A0ABT7XIX0</accession>
<proteinExistence type="predicted"/>
<keyword evidence="3" id="KW-1185">Reference proteome</keyword>
<protein>
    <submittedName>
        <fullName evidence="2">Beta-ketoacyl synthase chain length factor</fullName>
    </submittedName>
</protein>
<sequence>MSGLFGYLDGVAALGPGFDNWAMLAAQLTGEQPWQDAPTRLTAPPGLPPAERRRVGKPVRLALALGFEAVAMAGADAAELATVFTASGGDGDNLHALCTTLAEPARLVSPTRFTNSVHNAPAGYWGIAAGATAPSNVLSAYDASFSMGLIEALGQVQGEARRVLLIAYDSPYPGPLAALRPLPEPCGVALLLSPERGPASRARLAVVGGETAAEGSTGIAALDALARSAPSLRALPLLAALARGEGGRYGLEMPLGGLLVVELQPCV</sequence>
<dbReference type="RefSeq" id="WP_289828271.1">
    <property type="nucleotide sequence ID" value="NZ_JAUEDK010000003.1"/>
</dbReference>
<dbReference type="Proteomes" id="UP001168540">
    <property type="component" value="Unassembled WGS sequence"/>
</dbReference>
<comment type="caution">
    <text evidence="2">The sequence shown here is derived from an EMBL/GenBank/DDBJ whole genome shotgun (WGS) entry which is preliminary data.</text>
</comment>
<evidence type="ECO:0000259" key="1">
    <source>
        <dbReference type="Pfam" id="PF13723"/>
    </source>
</evidence>
<feature type="domain" description="Beta-ketoacyl synthase-like N-terminal" evidence="1">
    <location>
        <begin position="40"/>
        <end position="205"/>
    </location>
</feature>
<dbReference type="InterPro" id="IPR014030">
    <property type="entry name" value="Ketoacyl_synth_N"/>
</dbReference>
<reference evidence="2" key="1">
    <citation type="submission" date="2023-06" db="EMBL/GenBank/DDBJ databases">
        <authorList>
            <person name="Zhang S."/>
        </authorList>
    </citation>
    <scope>NUCLEOTIDE SEQUENCE</scope>
    <source>
        <strain evidence="2">SG2303</strain>
    </source>
</reference>